<protein>
    <submittedName>
        <fullName evidence="1">Uncharacterized protein</fullName>
    </submittedName>
</protein>
<dbReference type="AlphaFoldDB" id="A0A385Q2K7"/>
<sequence>MNDISRTKYFSLISGIIFLIVGIYIITRPLFIAYTINIIFCVMLLIEGISQISAYLSEKREGRSNWRLVEGIISIIIGIYLVIGYPLGLPITIIVAIGIWLFFIGISKLLMGMRVVKFEKNIGQRLIVIAVIQIIFGIIVILNPLLIASYISLIIAISLIVQAIVAIFRFFRLNRMERKLK</sequence>
<dbReference type="OrthoDB" id="2049045at2"/>
<gene>
    <name evidence="1" type="ORF">D4A81_07715</name>
</gene>
<dbReference type="InterPro" id="IPR052712">
    <property type="entry name" value="Acid_resist_chaperone_HdeD"/>
</dbReference>
<evidence type="ECO:0000313" key="1">
    <source>
        <dbReference type="EMBL" id="AYA99827.1"/>
    </source>
</evidence>
<organism evidence="1 2">
    <name type="scientific">Lachnoanaerobaculum umeaense</name>
    <dbReference type="NCBI Taxonomy" id="617123"/>
    <lineage>
        <taxon>Bacteria</taxon>
        <taxon>Bacillati</taxon>
        <taxon>Bacillota</taxon>
        <taxon>Clostridia</taxon>
        <taxon>Lachnospirales</taxon>
        <taxon>Lachnospiraceae</taxon>
        <taxon>Lachnoanaerobaculum</taxon>
    </lineage>
</organism>
<dbReference type="Proteomes" id="UP000265562">
    <property type="component" value="Chromosome"/>
</dbReference>
<accession>A0A385Q2K7</accession>
<dbReference type="RefSeq" id="WP_111524687.1">
    <property type="nucleotide sequence ID" value="NZ_CP032364.1"/>
</dbReference>
<proteinExistence type="predicted"/>
<evidence type="ECO:0000313" key="2">
    <source>
        <dbReference type="Proteomes" id="UP000265562"/>
    </source>
</evidence>
<dbReference type="EMBL" id="CP032364">
    <property type="protein sequence ID" value="AYA99827.1"/>
    <property type="molecule type" value="Genomic_DNA"/>
</dbReference>
<dbReference type="InterPro" id="IPR005325">
    <property type="entry name" value="DUF308_memb"/>
</dbReference>
<dbReference type="KEGG" id="lua:D4A81_07715"/>
<dbReference type="GO" id="GO:0005886">
    <property type="term" value="C:plasma membrane"/>
    <property type="evidence" value="ECO:0007669"/>
    <property type="project" value="TreeGrafter"/>
</dbReference>
<dbReference type="PANTHER" id="PTHR34989:SF1">
    <property type="entry name" value="PROTEIN HDED"/>
    <property type="match status" value="1"/>
</dbReference>
<dbReference type="Pfam" id="PF03729">
    <property type="entry name" value="DUF308"/>
    <property type="match status" value="2"/>
</dbReference>
<reference evidence="1 2" key="1">
    <citation type="submission" date="2018-09" db="EMBL/GenBank/DDBJ databases">
        <title>Genome sequencing of Lachnoanaerobaculum umeaense DSM 23576.</title>
        <authorList>
            <person name="Kook J.-K."/>
            <person name="Park S.-N."/>
            <person name="Lim Y.K."/>
        </authorList>
    </citation>
    <scope>NUCLEOTIDE SEQUENCE [LARGE SCALE GENOMIC DNA]</scope>
    <source>
        <strain evidence="2">DSM 23576 \ CCUG 58757</strain>
    </source>
</reference>
<dbReference type="PANTHER" id="PTHR34989">
    <property type="entry name" value="PROTEIN HDED"/>
    <property type="match status" value="1"/>
</dbReference>
<keyword evidence="2" id="KW-1185">Reference proteome</keyword>
<name>A0A385Q2K7_9FIRM</name>